<keyword evidence="2" id="KW-1185">Reference proteome</keyword>
<dbReference type="Gene3D" id="1.10.238.160">
    <property type="match status" value="1"/>
</dbReference>
<proteinExistence type="predicted"/>
<evidence type="ECO:0000313" key="1">
    <source>
        <dbReference type="EMBL" id="MDU0113282.1"/>
    </source>
</evidence>
<protein>
    <submittedName>
        <fullName evidence="1">AlpA family phage regulatory protein</fullName>
    </submittedName>
</protein>
<comment type="caution">
    <text evidence="1">The sequence shown here is derived from an EMBL/GenBank/DDBJ whole genome shotgun (WGS) entry which is preliminary data.</text>
</comment>
<dbReference type="RefSeq" id="WP_315946903.1">
    <property type="nucleotide sequence ID" value="NZ_JAWCUA010000007.1"/>
</dbReference>
<dbReference type="Pfam" id="PF05930">
    <property type="entry name" value="Phage_AlpA"/>
    <property type="match status" value="1"/>
</dbReference>
<organism evidence="1 2">
    <name type="scientific">Psychrosphaera aquimarina</name>
    <dbReference type="NCBI Taxonomy" id="2044854"/>
    <lineage>
        <taxon>Bacteria</taxon>
        <taxon>Pseudomonadati</taxon>
        <taxon>Pseudomonadota</taxon>
        <taxon>Gammaproteobacteria</taxon>
        <taxon>Alteromonadales</taxon>
        <taxon>Pseudoalteromonadaceae</taxon>
        <taxon>Psychrosphaera</taxon>
    </lineage>
</organism>
<reference evidence="1 2" key="1">
    <citation type="submission" date="2023-10" db="EMBL/GenBank/DDBJ databases">
        <title>Psychrosphaera aquimaarina strain SW33 isolated from seawater.</title>
        <authorList>
            <person name="Bayburt H."/>
            <person name="Kim J.M."/>
            <person name="Choi B.J."/>
            <person name="Jeon C.O."/>
        </authorList>
    </citation>
    <scope>NUCLEOTIDE SEQUENCE [LARGE SCALE GENOMIC DNA]</scope>
    <source>
        <strain evidence="1 2">KCTC 52743</strain>
    </source>
</reference>
<name>A0ABU3R0S9_9GAMM</name>
<dbReference type="EMBL" id="JAWCUA010000007">
    <property type="protein sequence ID" value="MDU0113282.1"/>
    <property type="molecule type" value="Genomic_DNA"/>
</dbReference>
<evidence type="ECO:0000313" key="2">
    <source>
        <dbReference type="Proteomes" id="UP001257914"/>
    </source>
</evidence>
<accession>A0ABU3R0S9</accession>
<dbReference type="Proteomes" id="UP001257914">
    <property type="component" value="Unassembled WGS sequence"/>
</dbReference>
<dbReference type="InterPro" id="IPR010260">
    <property type="entry name" value="AlpA"/>
</dbReference>
<sequence length="84" mass="9204">MNQSNQTYIIRKPEVIKLLGLSRTTIYYRVKDGLLPPPFPLGANSVGWLNTEISRIQAAIVAGSSTSEMQSLVCEIVAQRKAVA</sequence>
<gene>
    <name evidence="1" type="ORF">RT723_09800</name>
</gene>